<comment type="caution">
    <text evidence="1">The sequence shown here is derived from an EMBL/GenBank/DDBJ whole genome shotgun (WGS) entry which is preliminary data.</text>
</comment>
<proteinExistence type="predicted"/>
<dbReference type="AlphaFoldDB" id="A0A218XRH1"/>
<evidence type="ECO:0000313" key="1">
    <source>
        <dbReference type="EMBL" id="OWM87420.1"/>
    </source>
</evidence>
<protein>
    <submittedName>
        <fullName evidence="1">Uncharacterized protein</fullName>
    </submittedName>
</protein>
<dbReference type="EMBL" id="MTKT01000813">
    <property type="protein sequence ID" value="OWM87420.1"/>
    <property type="molecule type" value="Genomic_DNA"/>
</dbReference>
<evidence type="ECO:0000313" key="2">
    <source>
        <dbReference type="Proteomes" id="UP000197138"/>
    </source>
</evidence>
<dbReference type="Proteomes" id="UP000197138">
    <property type="component" value="Unassembled WGS sequence"/>
</dbReference>
<name>A0A218XRH1_PUNGR</name>
<sequence length="125" mass="13392">MLIVVQFGASIGPKGSKWSHLNQSSQARTSLVGSGRRICLSYVGDPDGSTGLVSPLSFRSLGSCLGLVSSYSVIVGFILSLRLSAMAPASFVGLVEICSYNHHHHHRLRPCPHEHHPLLHLGLNA</sequence>
<accession>A0A218XRH1</accession>
<gene>
    <name evidence="1" type="ORF">CDL15_Pgr022531</name>
</gene>
<organism evidence="1 2">
    <name type="scientific">Punica granatum</name>
    <name type="common">Pomegranate</name>
    <dbReference type="NCBI Taxonomy" id="22663"/>
    <lineage>
        <taxon>Eukaryota</taxon>
        <taxon>Viridiplantae</taxon>
        <taxon>Streptophyta</taxon>
        <taxon>Embryophyta</taxon>
        <taxon>Tracheophyta</taxon>
        <taxon>Spermatophyta</taxon>
        <taxon>Magnoliopsida</taxon>
        <taxon>eudicotyledons</taxon>
        <taxon>Gunneridae</taxon>
        <taxon>Pentapetalae</taxon>
        <taxon>rosids</taxon>
        <taxon>malvids</taxon>
        <taxon>Myrtales</taxon>
        <taxon>Lythraceae</taxon>
        <taxon>Punica</taxon>
    </lineage>
</organism>
<reference evidence="2" key="1">
    <citation type="journal article" date="2017" name="Plant J.">
        <title>The pomegranate (Punica granatum L.) genome and the genomics of punicalagin biosynthesis.</title>
        <authorList>
            <person name="Qin G."/>
            <person name="Xu C."/>
            <person name="Ming R."/>
            <person name="Tang H."/>
            <person name="Guyot R."/>
            <person name="Kramer E.M."/>
            <person name="Hu Y."/>
            <person name="Yi X."/>
            <person name="Qi Y."/>
            <person name="Xu X."/>
            <person name="Gao Z."/>
            <person name="Pan H."/>
            <person name="Jian J."/>
            <person name="Tian Y."/>
            <person name="Yue Z."/>
            <person name="Xu Y."/>
        </authorList>
    </citation>
    <scope>NUCLEOTIDE SEQUENCE [LARGE SCALE GENOMIC DNA]</scope>
    <source>
        <strain evidence="2">cv. Dabenzi</strain>
    </source>
</reference>